<dbReference type="Proteomes" id="UP000633619">
    <property type="component" value="Unassembled WGS sequence"/>
</dbReference>
<name>A0A8I1A6P9_THEIN</name>
<dbReference type="RefSeq" id="WP_037994062.1">
    <property type="nucleotide sequence ID" value="NZ_JACEIR010000001.1"/>
</dbReference>
<dbReference type="PANTHER" id="PTHR43343:SF3">
    <property type="entry name" value="PROTEASE DO-LIKE 8, CHLOROPLASTIC"/>
    <property type="match status" value="1"/>
</dbReference>
<evidence type="ECO:0000256" key="2">
    <source>
        <dbReference type="ARBA" id="ARBA00022801"/>
    </source>
</evidence>
<dbReference type="PANTHER" id="PTHR43343">
    <property type="entry name" value="PEPTIDASE S12"/>
    <property type="match status" value="1"/>
</dbReference>
<dbReference type="PRINTS" id="PR00834">
    <property type="entry name" value="PROTEASES2C"/>
</dbReference>
<dbReference type="Pfam" id="PF13365">
    <property type="entry name" value="Trypsin_2"/>
    <property type="match status" value="1"/>
</dbReference>
<dbReference type="GO" id="GO:0006508">
    <property type="term" value="P:proteolysis"/>
    <property type="evidence" value="ECO:0007669"/>
    <property type="project" value="UniProtKB-KW"/>
</dbReference>
<gene>
    <name evidence="4" type="ORF">I8U20_00295</name>
</gene>
<dbReference type="SUPFAM" id="SSF50494">
    <property type="entry name" value="Trypsin-like serine proteases"/>
    <property type="match status" value="1"/>
</dbReference>
<proteinExistence type="predicted"/>
<organism evidence="4 5">
    <name type="scientific">Thermoactinomyces intermedius</name>
    <dbReference type="NCBI Taxonomy" id="2024"/>
    <lineage>
        <taxon>Bacteria</taxon>
        <taxon>Bacillati</taxon>
        <taxon>Bacillota</taxon>
        <taxon>Bacilli</taxon>
        <taxon>Bacillales</taxon>
        <taxon>Thermoactinomycetaceae</taxon>
        <taxon>Thermoactinomyces</taxon>
    </lineage>
</organism>
<dbReference type="InterPro" id="IPR009003">
    <property type="entry name" value="Peptidase_S1_PA"/>
</dbReference>
<evidence type="ECO:0000256" key="3">
    <source>
        <dbReference type="ARBA" id="ARBA00022825"/>
    </source>
</evidence>
<dbReference type="AlphaFoldDB" id="A0A8I1A6P9"/>
<dbReference type="Gene3D" id="2.40.10.120">
    <property type="match status" value="1"/>
</dbReference>
<keyword evidence="2" id="KW-0378">Hydrolase</keyword>
<evidence type="ECO:0000313" key="4">
    <source>
        <dbReference type="EMBL" id="MBH8593765.1"/>
    </source>
</evidence>
<dbReference type="GO" id="GO:0004252">
    <property type="term" value="F:serine-type endopeptidase activity"/>
    <property type="evidence" value="ECO:0007669"/>
    <property type="project" value="InterPro"/>
</dbReference>
<keyword evidence="1" id="KW-0645">Protease</keyword>
<dbReference type="InterPro" id="IPR051201">
    <property type="entry name" value="Chloro_Bact_Ser_Proteases"/>
</dbReference>
<dbReference type="InterPro" id="IPR001940">
    <property type="entry name" value="Peptidase_S1C"/>
</dbReference>
<protein>
    <submittedName>
        <fullName evidence="4">Trypsin-like peptidase domain-containing protein</fullName>
    </submittedName>
</protein>
<evidence type="ECO:0000313" key="5">
    <source>
        <dbReference type="Proteomes" id="UP000633619"/>
    </source>
</evidence>
<keyword evidence="5" id="KW-1185">Reference proteome</keyword>
<accession>A0A8I1A6P9</accession>
<sequence>MPDGKLKKQRLSVVSPAPHPANIFVPVYRRVRRGVVSIITQEKSPGTYLSLPRNLLHLFVPELNDPPAPPKNHFGSGFIIHPQGYILTNAHVIKNASRIDVKLDHFQTPFTGMPVWTDDKRDLAVVKIKSPRPLPALSLGTSRDADIGEWVLAVGNPFGLEHTVTVGIISGKNRPLKVGRRYYKNVIQTDAAINPGNSGGPLINLQGKVIGMNTLIIYPSQCLGFAIPMEEIRPHIKRYLPQ</sequence>
<keyword evidence="3" id="KW-0720">Serine protease</keyword>
<reference evidence="4 5" key="1">
    <citation type="submission" date="2020-12" db="EMBL/GenBank/DDBJ databases">
        <title>WGS of Thermoactinomyces spp.</title>
        <authorList>
            <person name="Cheng K."/>
        </authorList>
    </citation>
    <scope>NUCLEOTIDE SEQUENCE [LARGE SCALE GENOMIC DNA]</scope>
    <source>
        <strain evidence="5">CICC 10671\DSM 43846</strain>
    </source>
</reference>
<dbReference type="EMBL" id="JAECVW010000001">
    <property type="protein sequence ID" value="MBH8593765.1"/>
    <property type="molecule type" value="Genomic_DNA"/>
</dbReference>
<evidence type="ECO:0000256" key="1">
    <source>
        <dbReference type="ARBA" id="ARBA00022670"/>
    </source>
</evidence>
<comment type="caution">
    <text evidence="4">The sequence shown here is derived from an EMBL/GenBank/DDBJ whole genome shotgun (WGS) entry which is preliminary data.</text>
</comment>